<dbReference type="GO" id="GO:0008198">
    <property type="term" value="F:ferrous iron binding"/>
    <property type="evidence" value="ECO:0007669"/>
    <property type="project" value="InterPro"/>
</dbReference>
<keyword evidence="4" id="KW-0862">Zinc</keyword>
<evidence type="ECO:0000259" key="6">
    <source>
        <dbReference type="Pfam" id="PF02900"/>
    </source>
</evidence>
<reference evidence="7 8" key="1">
    <citation type="journal article" date="2018" name="Environ. Microbiol.">
        <title>Genomes of ubiquitous marine and hypersaline Hydrogenovibrio, Thiomicrorhabdus and Thiomicrospira spp. encode a diversity of mechanisms to sustain chemolithoautotrophy in heterogeneous environments.</title>
        <authorList>
            <person name="Scott K.M."/>
            <person name="Williams J."/>
            <person name="Porter C.M.B."/>
            <person name="Russel S."/>
            <person name="Harmer T.L."/>
            <person name="Paul J.H."/>
            <person name="Antonen K.M."/>
            <person name="Bridges M.K."/>
            <person name="Camper G.J."/>
            <person name="Campla C.K."/>
            <person name="Casella L.G."/>
            <person name="Chase E."/>
            <person name="Conrad J.W."/>
            <person name="Cruz M.C."/>
            <person name="Dunlap D.S."/>
            <person name="Duran L."/>
            <person name="Fahsbender E.M."/>
            <person name="Goldsmith D.B."/>
            <person name="Keeley R.F."/>
            <person name="Kondoff M.R."/>
            <person name="Kussy B.I."/>
            <person name="Lane M.K."/>
            <person name="Lawler S."/>
            <person name="Leigh B.A."/>
            <person name="Lewis C."/>
            <person name="Lostal L.M."/>
            <person name="Marking D."/>
            <person name="Mancera P.A."/>
            <person name="McClenthan E.C."/>
            <person name="McIntyre E.A."/>
            <person name="Mine J.A."/>
            <person name="Modi S."/>
            <person name="Moore B.D."/>
            <person name="Morgan W.A."/>
            <person name="Nelson K.M."/>
            <person name="Nguyen K.N."/>
            <person name="Ogburn N."/>
            <person name="Parrino D.G."/>
            <person name="Pedapudi A.D."/>
            <person name="Pelham R.P."/>
            <person name="Preece A.M."/>
            <person name="Rampersad E.A."/>
            <person name="Richardson J.C."/>
            <person name="Rodgers C.M."/>
            <person name="Schaffer B.L."/>
            <person name="Sheridan N.E."/>
            <person name="Solone M.R."/>
            <person name="Staley Z.R."/>
            <person name="Tabuchi M."/>
            <person name="Waide R.J."/>
            <person name="Wanjugi P.W."/>
            <person name="Young S."/>
            <person name="Clum A."/>
            <person name="Daum C."/>
            <person name="Huntemann M."/>
            <person name="Ivanova N."/>
            <person name="Kyrpides N."/>
            <person name="Mikhailova N."/>
            <person name="Palaniappan K."/>
            <person name="Pillay M."/>
            <person name="Reddy T.B.K."/>
            <person name="Shapiro N."/>
            <person name="Stamatis D."/>
            <person name="Varghese N."/>
            <person name="Woyke T."/>
            <person name="Boden R."/>
            <person name="Freyermuth S.K."/>
            <person name="Kerfeld C.A."/>
        </authorList>
    </citation>
    <scope>NUCLEOTIDE SEQUENCE [LARGE SCALE GENOMIC DNA]</scope>
    <source>
        <strain evidence="7 8">JR-2</strain>
    </source>
</reference>
<dbReference type="EC" id="1.13.11.29" evidence="7"/>
<keyword evidence="3" id="KW-0479">Metal-binding</keyword>
<dbReference type="InterPro" id="IPR004183">
    <property type="entry name" value="Xdiol_dOase_suB"/>
</dbReference>
<evidence type="ECO:0000256" key="2">
    <source>
        <dbReference type="ARBA" id="ARBA00007581"/>
    </source>
</evidence>
<dbReference type="Gene3D" id="3.40.830.10">
    <property type="entry name" value="LigB-like"/>
    <property type="match status" value="1"/>
</dbReference>
<comment type="cofactor">
    <cofactor evidence="1">
        <name>Zn(2+)</name>
        <dbReference type="ChEBI" id="CHEBI:29105"/>
    </cofactor>
</comment>
<comment type="similarity">
    <text evidence="2">Belongs to the DODA-type extradiol aromatic ring-opening dioxygenase family.</text>
</comment>
<keyword evidence="7" id="KW-0223">Dioxygenase</keyword>
<gene>
    <name evidence="7" type="primary">ygiD</name>
    <name evidence="7" type="ORF">EPV75_04495</name>
</gene>
<evidence type="ECO:0000313" key="7">
    <source>
        <dbReference type="EMBL" id="QAB16427.1"/>
    </source>
</evidence>
<dbReference type="GO" id="GO:0050297">
    <property type="term" value="F:stizolobate synthase activity"/>
    <property type="evidence" value="ECO:0007669"/>
    <property type="project" value="UniProtKB-EC"/>
</dbReference>
<dbReference type="Pfam" id="PF02900">
    <property type="entry name" value="LigB"/>
    <property type="match status" value="1"/>
</dbReference>
<dbReference type="AlphaFoldDB" id="A0A410H694"/>
<dbReference type="CDD" id="cd07363">
    <property type="entry name" value="45_DOPA_Dioxygenase"/>
    <property type="match status" value="1"/>
</dbReference>
<dbReference type="EMBL" id="CP035033">
    <property type="protein sequence ID" value="QAB16427.1"/>
    <property type="molecule type" value="Genomic_DNA"/>
</dbReference>
<protein>
    <submittedName>
        <fullName evidence="7">4,5-DOPA dioxygenase extradiol</fullName>
        <ecNumber evidence="7">1.13.11.29</ecNumber>
    </submittedName>
</protein>
<name>A0A410H694_9GAMM</name>
<dbReference type="GO" id="GO:0008270">
    <property type="term" value="F:zinc ion binding"/>
    <property type="evidence" value="ECO:0007669"/>
    <property type="project" value="InterPro"/>
</dbReference>
<feature type="domain" description="Extradiol ring-cleavage dioxygenase class III enzyme subunit B" evidence="6">
    <location>
        <begin position="31"/>
        <end position="225"/>
    </location>
</feature>
<proteinExistence type="inferred from homology"/>
<dbReference type="InterPro" id="IPR014436">
    <property type="entry name" value="Extradiol_dOase_DODA"/>
</dbReference>
<dbReference type="PANTHER" id="PTHR30096">
    <property type="entry name" value="4,5-DOPA DIOXYGENASE EXTRADIOL-LIKE PROTEIN"/>
    <property type="match status" value="1"/>
</dbReference>
<dbReference type="PANTHER" id="PTHR30096:SF0">
    <property type="entry name" value="4,5-DOPA DIOXYGENASE EXTRADIOL-LIKE PROTEIN"/>
    <property type="match status" value="1"/>
</dbReference>
<dbReference type="Proteomes" id="UP000285478">
    <property type="component" value="Chromosome"/>
</dbReference>
<sequence>MNYLSRFEKTPQTMPVLFIGHGNPMNAVTQNDFTRNWQAIGQALPKPKAILSISAHWITPGKTQVLTTAKPETIHDFYGFPPVLFEQHYPSDGAPALAEQTQQLAPDTVSLTDDWGLDHGTWSVLLSMFPKAEVPVYQLSIDYRKPPAFHYELAARLKDLRERGVLVMASGNVVHNLSQVQWQEKPAFDWALEFNERVKAAVSDRDDATLIDFKGFGTLGKQAHPTYDHYLPLLYSLGLRNAQDEVYFFNDVIDMSSVSMLSFVYLPN</sequence>
<evidence type="ECO:0000256" key="4">
    <source>
        <dbReference type="ARBA" id="ARBA00022833"/>
    </source>
</evidence>
<dbReference type="NCBIfam" id="NF007914">
    <property type="entry name" value="PRK10628.1"/>
    <property type="match status" value="1"/>
</dbReference>
<evidence type="ECO:0000313" key="8">
    <source>
        <dbReference type="Proteomes" id="UP000285478"/>
    </source>
</evidence>
<dbReference type="KEGG" id="htr:EPV75_04495"/>
<evidence type="ECO:0000256" key="5">
    <source>
        <dbReference type="ARBA" id="ARBA00023002"/>
    </source>
</evidence>
<accession>A0A410H694</accession>
<keyword evidence="8" id="KW-1185">Reference proteome</keyword>
<evidence type="ECO:0000256" key="3">
    <source>
        <dbReference type="ARBA" id="ARBA00022723"/>
    </source>
</evidence>
<dbReference type="PIRSF" id="PIRSF006157">
    <property type="entry name" value="Doxgns_DODA"/>
    <property type="match status" value="1"/>
</dbReference>
<evidence type="ECO:0000256" key="1">
    <source>
        <dbReference type="ARBA" id="ARBA00001947"/>
    </source>
</evidence>
<dbReference type="SUPFAM" id="SSF53213">
    <property type="entry name" value="LigB-like"/>
    <property type="match status" value="1"/>
</dbReference>
<organism evidence="7 8">
    <name type="scientific">Hydrogenovibrio thermophilus</name>
    <dbReference type="NCBI Taxonomy" id="265883"/>
    <lineage>
        <taxon>Bacteria</taxon>
        <taxon>Pseudomonadati</taxon>
        <taxon>Pseudomonadota</taxon>
        <taxon>Gammaproteobacteria</taxon>
        <taxon>Thiotrichales</taxon>
        <taxon>Piscirickettsiaceae</taxon>
        <taxon>Hydrogenovibrio</taxon>
    </lineage>
</organism>
<keyword evidence="5 7" id="KW-0560">Oxidoreductase</keyword>